<sequence length="192" mass="19845">MGILIAASVAAAAALKDLDEPGRMGINVAAFALLGMITPVVVACAFGIWLGELFRMERAGHFLRERELAWSRGRAASADPSDPTNSDILLWESLLAAPVDTGAYAKNRLGGMASIALFAALAGAALAAGIVIAIGPGGMLGHIADQAAQGWVHGAIWAWAGVFVLVNLLVFVPPVRSLGGGRLPEKNRLARA</sequence>
<name>A0A387B5K0_9MICO</name>
<feature type="transmembrane region" description="Helical" evidence="1">
    <location>
        <begin position="154"/>
        <end position="172"/>
    </location>
</feature>
<keyword evidence="1" id="KW-1133">Transmembrane helix</keyword>
<keyword evidence="1" id="KW-0812">Transmembrane</keyword>
<proteinExistence type="predicted"/>
<feature type="transmembrane region" description="Helical" evidence="1">
    <location>
        <begin position="115"/>
        <end position="134"/>
    </location>
</feature>
<dbReference type="KEGG" id="lyd:D7I47_05055"/>
<dbReference type="EMBL" id="CP032630">
    <property type="protein sequence ID" value="AYF97683.1"/>
    <property type="molecule type" value="Genomic_DNA"/>
</dbReference>
<keyword evidence="3" id="KW-1185">Reference proteome</keyword>
<evidence type="ECO:0000256" key="1">
    <source>
        <dbReference type="SAM" id="Phobius"/>
    </source>
</evidence>
<keyword evidence="1" id="KW-0472">Membrane</keyword>
<organism evidence="2 3">
    <name type="scientific">Protaetiibacter intestinalis</name>
    <dbReference type="NCBI Taxonomy" id="2419774"/>
    <lineage>
        <taxon>Bacteria</taxon>
        <taxon>Bacillati</taxon>
        <taxon>Actinomycetota</taxon>
        <taxon>Actinomycetes</taxon>
        <taxon>Micrococcales</taxon>
        <taxon>Microbacteriaceae</taxon>
        <taxon>Protaetiibacter</taxon>
    </lineage>
</organism>
<feature type="transmembrane region" description="Helical" evidence="1">
    <location>
        <begin position="24"/>
        <end position="50"/>
    </location>
</feature>
<reference evidence="3" key="1">
    <citation type="submission" date="2018-09" db="EMBL/GenBank/DDBJ databases">
        <title>Genome sequencing of strain 2DFWR-13.</title>
        <authorList>
            <person name="Heo J."/>
            <person name="Kim S.-J."/>
            <person name="Kwon S.-W."/>
        </authorList>
    </citation>
    <scope>NUCLEOTIDE SEQUENCE [LARGE SCALE GENOMIC DNA]</scope>
    <source>
        <strain evidence="3">2DFWR-13</strain>
    </source>
</reference>
<accession>A0A387B5K0</accession>
<dbReference type="AlphaFoldDB" id="A0A387B5K0"/>
<gene>
    <name evidence="2" type="ORF">D7I47_05055</name>
</gene>
<evidence type="ECO:0000313" key="3">
    <source>
        <dbReference type="Proteomes" id="UP000278886"/>
    </source>
</evidence>
<evidence type="ECO:0000313" key="2">
    <source>
        <dbReference type="EMBL" id="AYF97683.1"/>
    </source>
</evidence>
<dbReference type="Proteomes" id="UP000278886">
    <property type="component" value="Chromosome"/>
</dbReference>
<protein>
    <submittedName>
        <fullName evidence="2">Uncharacterized protein</fullName>
    </submittedName>
</protein>